<feature type="compositionally biased region" description="Polar residues" evidence="1">
    <location>
        <begin position="10"/>
        <end position="22"/>
    </location>
</feature>
<sequence>MDHVSDPRDSGTQWGNPPSPQTRAACQAQETVESKHTDRCIHDTHAVPVRDLAINCLLAPCCNYQNICNWAGPEILSPLTTAHDVFDHLSAILPYKSISWLEIHLLITGRWTSKLVTILPFFLSRTEPFLYSLDECQELIGNAIRTYQAEESGGFHFDLILHAGGPNMGPHIATESIKPEETLDPRRFVENICGAWTDAALGP</sequence>
<dbReference type="EMBL" id="ML733776">
    <property type="protein sequence ID" value="KAB8212941.1"/>
    <property type="molecule type" value="Genomic_DNA"/>
</dbReference>
<dbReference type="Proteomes" id="UP000326799">
    <property type="component" value="Unassembled WGS sequence"/>
</dbReference>
<evidence type="ECO:0000256" key="1">
    <source>
        <dbReference type="SAM" id="MobiDB-lite"/>
    </source>
</evidence>
<proteinExistence type="predicted"/>
<dbReference type="AlphaFoldDB" id="A0A5N6E5V0"/>
<feature type="region of interest" description="Disordered" evidence="1">
    <location>
        <begin position="1"/>
        <end position="22"/>
    </location>
</feature>
<reference evidence="2 3" key="1">
    <citation type="submission" date="2019-04" db="EMBL/GenBank/DDBJ databases">
        <title>Fungal friends and foes A comparative genomics study of 23 Aspergillus species from section Flavi.</title>
        <authorList>
            <consortium name="DOE Joint Genome Institute"/>
            <person name="Kjaerbolling I."/>
            <person name="Vesth T.C."/>
            <person name="Frisvad J.C."/>
            <person name="Nybo J.L."/>
            <person name="Theobald S."/>
            <person name="Kildgaard S."/>
            <person name="Petersen T.I."/>
            <person name="Kuo A."/>
            <person name="Sato A."/>
            <person name="Lyhne E.K."/>
            <person name="Kogle M.E."/>
            <person name="Wiebenga A."/>
            <person name="Kun R.S."/>
            <person name="Lubbers R.J."/>
            <person name="Makela M.R."/>
            <person name="Barry K."/>
            <person name="Chovatia M."/>
            <person name="Clum A."/>
            <person name="Daum C."/>
            <person name="Haridas S."/>
            <person name="He G."/>
            <person name="LaButti K."/>
            <person name="Lipzen A."/>
            <person name="Mondo S."/>
            <person name="Pangilinan J."/>
            <person name="Riley R."/>
            <person name="Salamov A."/>
            <person name="Simmons B.A."/>
            <person name="Magnuson J.K."/>
            <person name="Henrissat B."/>
            <person name="Mortensen U.H."/>
            <person name="Larsen T.O."/>
            <person name="De vries R.P."/>
            <person name="Grigoriev I.V."/>
            <person name="Machida M."/>
            <person name="Baker S.E."/>
            <person name="Andersen M.R."/>
        </authorList>
    </citation>
    <scope>NUCLEOTIDE SEQUENCE [LARGE SCALE GENOMIC DNA]</scope>
    <source>
        <strain evidence="2 3">CBS 126849</strain>
    </source>
</reference>
<protein>
    <submittedName>
        <fullName evidence="2">Uncharacterized protein</fullName>
    </submittedName>
</protein>
<name>A0A5N6E5V0_9EURO</name>
<accession>A0A5N6E5V0</accession>
<gene>
    <name evidence="2" type="ORF">BDV33DRAFT_210687</name>
</gene>
<evidence type="ECO:0000313" key="2">
    <source>
        <dbReference type="EMBL" id="KAB8212941.1"/>
    </source>
</evidence>
<keyword evidence="3" id="KW-1185">Reference proteome</keyword>
<organism evidence="2 3">
    <name type="scientific">Aspergillus novoparasiticus</name>
    <dbReference type="NCBI Taxonomy" id="986946"/>
    <lineage>
        <taxon>Eukaryota</taxon>
        <taxon>Fungi</taxon>
        <taxon>Dikarya</taxon>
        <taxon>Ascomycota</taxon>
        <taxon>Pezizomycotina</taxon>
        <taxon>Eurotiomycetes</taxon>
        <taxon>Eurotiomycetidae</taxon>
        <taxon>Eurotiales</taxon>
        <taxon>Aspergillaceae</taxon>
        <taxon>Aspergillus</taxon>
        <taxon>Aspergillus subgen. Circumdati</taxon>
    </lineage>
</organism>
<evidence type="ECO:0000313" key="3">
    <source>
        <dbReference type="Proteomes" id="UP000326799"/>
    </source>
</evidence>